<evidence type="ECO:0000313" key="13">
    <source>
        <dbReference type="EMBL" id="TLS66780.1"/>
    </source>
</evidence>
<proteinExistence type="predicted"/>
<dbReference type="EMBL" id="VBRY01000008">
    <property type="protein sequence ID" value="TLS66780.1"/>
    <property type="molecule type" value="Genomic_DNA"/>
</dbReference>
<keyword evidence="5" id="KW-0631">Potassium channel</keyword>
<dbReference type="SUPFAM" id="SSF81324">
    <property type="entry name" value="Voltage-gated potassium channels"/>
    <property type="match status" value="1"/>
</dbReference>
<keyword evidence="9 11" id="KW-0472">Membrane</keyword>
<keyword evidence="6" id="KW-0630">Potassium</keyword>
<dbReference type="GO" id="GO:0005249">
    <property type="term" value="F:voltage-gated potassium channel activity"/>
    <property type="evidence" value="ECO:0007669"/>
    <property type="project" value="InterPro"/>
</dbReference>
<dbReference type="RefSeq" id="WP_138239609.1">
    <property type="nucleotide sequence ID" value="NZ_VBRY01000008.1"/>
</dbReference>
<comment type="subcellular location">
    <subcellularLocation>
        <location evidence="1">Membrane</location>
        <topology evidence="1">Multi-pass membrane protein</topology>
    </subcellularLocation>
</comment>
<dbReference type="GO" id="GO:0008076">
    <property type="term" value="C:voltage-gated potassium channel complex"/>
    <property type="evidence" value="ECO:0007669"/>
    <property type="project" value="InterPro"/>
</dbReference>
<dbReference type="GO" id="GO:0001508">
    <property type="term" value="P:action potential"/>
    <property type="evidence" value="ECO:0007669"/>
    <property type="project" value="TreeGrafter"/>
</dbReference>
<dbReference type="InterPro" id="IPR028325">
    <property type="entry name" value="VG_K_chnl"/>
</dbReference>
<evidence type="ECO:0000256" key="10">
    <source>
        <dbReference type="ARBA" id="ARBA00023303"/>
    </source>
</evidence>
<feature type="transmembrane region" description="Helical" evidence="11">
    <location>
        <begin position="214"/>
        <end position="234"/>
    </location>
</feature>
<accession>A0A5R9GKY0</accession>
<dbReference type="PRINTS" id="PR00169">
    <property type="entry name" value="KCHANNEL"/>
</dbReference>
<reference evidence="13 14" key="1">
    <citation type="journal article" date="2019" name="Appl. Environ. Microbiol.">
        <title>Environmental Evidence and Genomic Insight of Iron-oxidizing Bacteria Preference Towards More Corrosion Resistant Stainless Steel at Higher Salinities.</title>
        <authorList>
            <person name="Garrison C.E."/>
            <person name="Price K.A."/>
            <person name="Field E.K."/>
        </authorList>
    </citation>
    <scope>NUCLEOTIDE SEQUENCE [LARGE SCALE GENOMIC DNA]</scope>
    <source>
        <strain evidence="13 14">P3</strain>
    </source>
</reference>
<keyword evidence="7 11" id="KW-1133">Transmembrane helix</keyword>
<feature type="transmembrane region" description="Helical" evidence="11">
    <location>
        <begin position="66"/>
        <end position="87"/>
    </location>
</feature>
<evidence type="ECO:0000256" key="1">
    <source>
        <dbReference type="ARBA" id="ARBA00004141"/>
    </source>
</evidence>
<evidence type="ECO:0000256" key="4">
    <source>
        <dbReference type="ARBA" id="ARBA00022692"/>
    </source>
</evidence>
<dbReference type="PANTHER" id="PTHR11537:SF254">
    <property type="entry name" value="POTASSIUM VOLTAGE-GATED CHANNEL PROTEIN SHAB"/>
    <property type="match status" value="1"/>
</dbReference>
<evidence type="ECO:0000256" key="3">
    <source>
        <dbReference type="ARBA" id="ARBA00022538"/>
    </source>
</evidence>
<feature type="transmembrane region" description="Helical" evidence="11">
    <location>
        <begin position="42"/>
        <end position="60"/>
    </location>
</feature>
<keyword evidence="8" id="KW-0406">Ion transport</keyword>
<evidence type="ECO:0000256" key="7">
    <source>
        <dbReference type="ARBA" id="ARBA00022989"/>
    </source>
</evidence>
<keyword evidence="3" id="KW-0633">Potassium transport</keyword>
<evidence type="ECO:0000256" key="9">
    <source>
        <dbReference type="ARBA" id="ARBA00023136"/>
    </source>
</evidence>
<name>A0A5R9GKY0_9PROT</name>
<dbReference type="AlphaFoldDB" id="A0A5R9GKY0"/>
<evidence type="ECO:0000313" key="14">
    <source>
        <dbReference type="Proteomes" id="UP000306585"/>
    </source>
</evidence>
<protein>
    <submittedName>
        <fullName evidence="13">Potassium channel protein</fullName>
    </submittedName>
</protein>
<dbReference type="Pfam" id="PF00520">
    <property type="entry name" value="Ion_trans"/>
    <property type="match status" value="1"/>
</dbReference>
<keyword evidence="4 11" id="KW-0812">Transmembrane</keyword>
<comment type="caution">
    <text evidence="13">The sequence shown here is derived from an EMBL/GenBank/DDBJ whole genome shotgun (WGS) entry which is preliminary data.</text>
</comment>
<feature type="transmembrane region" description="Helical" evidence="11">
    <location>
        <begin position="153"/>
        <end position="176"/>
    </location>
</feature>
<feature type="transmembrane region" description="Helical" evidence="11">
    <location>
        <begin position="99"/>
        <end position="117"/>
    </location>
</feature>
<keyword evidence="14" id="KW-1185">Reference proteome</keyword>
<dbReference type="InterPro" id="IPR005821">
    <property type="entry name" value="Ion_trans_dom"/>
</dbReference>
<keyword evidence="2" id="KW-0813">Transport</keyword>
<organism evidence="13 14">
    <name type="scientific">Mariprofundus erugo</name>
    <dbReference type="NCBI Taxonomy" id="2528639"/>
    <lineage>
        <taxon>Bacteria</taxon>
        <taxon>Pseudomonadati</taxon>
        <taxon>Pseudomonadota</taxon>
        <taxon>Candidatius Mariprofundia</taxon>
        <taxon>Mariprofundales</taxon>
        <taxon>Mariprofundaceae</taxon>
        <taxon>Mariprofundus</taxon>
    </lineage>
</organism>
<evidence type="ECO:0000256" key="5">
    <source>
        <dbReference type="ARBA" id="ARBA00022826"/>
    </source>
</evidence>
<dbReference type="Gene3D" id="1.10.287.70">
    <property type="match status" value="1"/>
</dbReference>
<gene>
    <name evidence="13" type="ORF">FEF65_09685</name>
</gene>
<sequence length="280" mass="31285">MEPDRHRVEDAFAGYAFRSRLQQQLNRMLFDIADPLGRRTNLTITAMIIISVLISMAGTLKGLDELWVRRISTLEMWVTILFTIELIGRCYAARSMRAYLFSFYGMVDLLAVVPMLLVGDPNLAIRLLRIVRLLKLVRYLRAMRLFIASMRDTLEILVMVIGSIALGAILAGNVIYSLEPETFTSAYDGAWWGIVTMTTVGYGDMVPHTLAGRAIAICLMVVGICMFAAVTGVVSVKVARAIHHGVKCHECGRAIAPEFPYCPYCRADQAEADRSSQEWL</sequence>
<evidence type="ECO:0000256" key="8">
    <source>
        <dbReference type="ARBA" id="ARBA00023065"/>
    </source>
</evidence>
<dbReference type="PANTHER" id="PTHR11537">
    <property type="entry name" value="VOLTAGE-GATED POTASSIUM CHANNEL"/>
    <property type="match status" value="1"/>
</dbReference>
<evidence type="ECO:0000259" key="12">
    <source>
        <dbReference type="Pfam" id="PF00520"/>
    </source>
</evidence>
<feature type="domain" description="Ion transport" evidence="12">
    <location>
        <begin position="40"/>
        <end position="239"/>
    </location>
</feature>
<dbReference type="Proteomes" id="UP000306585">
    <property type="component" value="Unassembled WGS sequence"/>
</dbReference>
<evidence type="ECO:0000256" key="6">
    <source>
        <dbReference type="ARBA" id="ARBA00022958"/>
    </source>
</evidence>
<evidence type="ECO:0000256" key="2">
    <source>
        <dbReference type="ARBA" id="ARBA00022448"/>
    </source>
</evidence>
<keyword evidence="10 13" id="KW-0407">Ion channel</keyword>
<evidence type="ECO:0000256" key="11">
    <source>
        <dbReference type="SAM" id="Phobius"/>
    </source>
</evidence>